<dbReference type="EMBL" id="JACXWY010000008">
    <property type="protein sequence ID" value="MBD3847025.1"/>
    <property type="molecule type" value="Genomic_DNA"/>
</dbReference>
<evidence type="ECO:0000256" key="2">
    <source>
        <dbReference type="ARBA" id="ARBA00023125"/>
    </source>
</evidence>
<dbReference type="InterPro" id="IPR039536">
    <property type="entry name" value="TetR_C_Proteobacteria"/>
</dbReference>
<evidence type="ECO:0000313" key="7">
    <source>
        <dbReference type="EMBL" id="MBD3847025.1"/>
    </source>
</evidence>
<evidence type="ECO:0000259" key="6">
    <source>
        <dbReference type="PROSITE" id="PS50977"/>
    </source>
</evidence>
<dbReference type="RefSeq" id="WP_142022125.1">
    <property type="nucleotide sequence ID" value="NZ_JACXWY010000008.1"/>
</dbReference>
<keyword evidence="8" id="KW-1185">Reference proteome</keyword>
<proteinExistence type="predicted"/>
<dbReference type="PROSITE" id="PS01081">
    <property type="entry name" value="HTH_TETR_1"/>
    <property type="match status" value="1"/>
</dbReference>
<evidence type="ECO:0000256" key="4">
    <source>
        <dbReference type="PROSITE-ProRule" id="PRU00335"/>
    </source>
</evidence>
<gene>
    <name evidence="7" type="ORF">IED13_15055</name>
</gene>
<dbReference type="SUPFAM" id="SSF46689">
    <property type="entry name" value="Homeodomain-like"/>
    <property type="match status" value="1"/>
</dbReference>
<accession>A0A927EBP4</accession>
<keyword evidence="2 4" id="KW-0238">DNA-binding</keyword>
<dbReference type="AlphaFoldDB" id="A0A927EBP4"/>
<name>A0A927EBP4_9HYPH</name>
<dbReference type="PANTHER" id="PTHR30055">
    <property type="entry name" value="HTH-TYPE TRANSCRIPTIONAL REGULATOR RUTR"/>
    <property type="match status" value="1"/>
</dbReference>
<dbReference type="GO" id="GO:0003700">
    <property type="term" value="F:DNA-binding transcription factor activity"/>
    <property type="evidence" value="ECO:0007669"/>
    <property type="project" value="TreeGrafter"/>
</dbReference>
<dbReference type="PANTHER" id="PTHR30055:SF146">
    <property type="entry name" value="HTH-TYPE TRANSCRIPTIONAL DUAL REGULATOR CECR"/>
    <property type="match status" value="1"/>
</dbReference>
<sequence>MAENSKPEVKVDRRNRRVAGTDPEKRRQILDGAYQVFTARGFDAASMSDIAIAANVSKGTLYVYFEDKEHLFVALIEREREAQKRGAIAALNEDPEPARALQNFGQCLVRMINQEFAVSAHRIVIGVAERMPDLGREFYENGPLTGANMIARYLDRMVGEGKLDIEDTQLAAMQFLDLCQSTLTRPRLFNAIQTPPSDEEVHRIVSEAVTMFMARYARAASAQPAARRPLRSI</sequence>
<dbReference type="Gene3D" id="1.10.357.10">
    <property type="entry name" value="Tetracycline Repressor, domain 2"/>
    <property type="match status" value="1"/>
</dbReference>
<feature type="domain" description="HTH tetR-type" evidence="6">
    <location>
        <begin position="23"/>
        <end position="83"/>
    </location>
</feature>
<dbReference type="PROSITE" id="PS50977">
    <property type="entry name" value="HTH_TETR_2"/>
    <property type="match status" value="1"/>
</dbReference>
<evidence type="ECO:0000256" key="3">
    <source>
        <dbReference type="ARBA" id="ARBA00023163"/>
    </source>
</evidence>
<dbReference type="Pfam" id="PF00440">
    <property type="entry name" value="TetR_N"/>
    <property type="match status" value="1"/>
</dbReference>
<dbReference type="Gene3D" id="1.10.10.60">
    <property type="entry name" value="Homeodomain-like"/>
    <property type="match status" value="1"/>
</dbReference>
<keyword evidence="1" id="KW-0805">Transcription regulation</keyword>
<keyword evidence="3" id="KW-0804">Transcription</keyword>
<reference evidence="7" key="1">
    <citation type="submission" date="2020-09" db="EMBL/GenBank/DDBJ databases">
        <title>Bosea spartocytisi sp. nov. a root nodule endophyte of Spartocytisus supranubius in the high mountain ecosystem fo the Teide National Park (Canary Islands, Spain).</title>
        <authorList>
            <person name="Pulido-Suarez L."/>
            <person name="Peix A."/>
            <person name="Igual J.M."/>
            <person name="Socas-Perez N."/>
            <person name="Velazquez E."/>
            <person name="Flores-Felix J.D."/>
            <person name="Leon-Barrios M."/>
        </authorList>
    </citation>
    <scope>NUCLEOTIDE SEQUENCE</scope>
    <source>
        <strain evidence="7">SSUT16</strain>
    </source>
</reference>
<dbReference type="Proteomes" id="UP000619295">
    <property type="component" value="Unassembled WGS sequence"/>
</dbReference>
<feature type="DNA-binding region" description="H-T-H motif" evidence="4">
    <location>
        <begin position="46"/>
        <end position="65"/>
    </location>
</feature>
<comment type="caution">
    <text evidence="7">The sequence shown here is derived from an EMBL/GenBank/DDBJ whole genome shotgun (WGS) entry which is preliminary data.</text>
</comment>
<dbReference type="InterPro" id="IPR001647">
    <property type="entry name" value="HTH_TetR"/>
</dbReference>
<evidence type="ECO:0000256" key="5">
    <source>
        <dbReference type="SAM" id="MobiDB-lite"/>
    </source>
</evidence>
<dbReference type="InterPro" id="IPR009057">
    <property type="entry name" value="Homeodomain-like_sf"/>
</dbReference>
<evidence type="ECO:0000313" key="8">
    <source>
        <dbReference type="Proteomes" id="UP000619295"/>
    </source>
</evidence>
<dbReference type="PRINTS" id="PR00455">
    <property type="entry name" value="HTHTETR"/>
</dbReference>
<dbReference type="GO" id="GO:0000976">
    <property type="term" value="F:transcription cis-regulatory region binding"/>
    <property type="evidence" value="ECO:0007669"/>
    <property type="project" value="TreeGrafter"/>
</dbReference>
<protein>
    <submittedName>
        <fullName evidence="7">TetR/AcrR family transcriptional regulator</fullName>
    </submittedName>
</protein>
<feature type="region of interest" description="Disordered" evidence="5">
    <location>
        <begin position="1"/>
        <end position="23"/>
    </location>
</feature>
<evidence type="ECO:0000256" key="1">
    <source>
        <dbReference type="ARBA" id="ARBA00023015"/>
    </source>
</evidence>
<dbReference type="FunFam" id="1.10.10.60:FF:000141">
    <property type="entry name" value="TetR family transcriptional regulator"/>
    <property type="match status" value="1"/>
</dbReference>
<dbReference type="InterPro" id="IPR023772">
    <property type="entry name" value="DNA-bd_HTH_TetR-type_CS"/>
</dbReference>
<dbReference type="Pfam" id="PF14246">
    <property type="entry name" value="TetR_C_7"/>
    <property type="match status" value="1"/>
</dbReference>
<dbReference type="InterPro" id="IPR050109">
    <property type="entry name" value="HTH-type_TetR-like_transc_reg"/>
</dbReference>
<organism evidence="7 8">
    <name type="scientific">Bosea spartocytisi</name>
    <dbReference type="NCBI Taxonomy" id="2773451"/>
    <lineage>
        <taxon>Bacteria</taxon>
        <taxon>Pseudomonadati</taxon>
        <taxon>Pseudomonadota</taxon>
        <taxon>Alphaproteobacteria</taxon>
        <taxon>Hyphomicrobiales</taxon>
        <taxon>Boseaceae</taxon>
        <taxon>Bosea</taxon>
    </lineage>
</organism>
<feature type="compositionally biased region" description="Basic and acidic residues" evidence="5">
    <location>
        <begin position="1"/>
        <end position="12"/>
    </location>
</feature>